<proteinExistence type="predicted"/>
<evidence type="ECO:0000313" key="3">
    <source>
        <dbReference type="Proteomes" id="UP000552615"/>
    </source>
</evidence>
<evidence type="ECO:0000256" key="1">
    <source>
        <dbReference type="SAM" id="SignalP"/>
    </source>
</evidence>
<protein>
    <submittedName>
        <fullName evidence="2">DUF4919 domain-containing protein</fullName>
    </submittedName>
</protein>
<dbReference type="EMBL" id="JABBGF010000002">
    <property type="protein sequence ID" value="NML58427.1"/>
    <property type="molecule type" value="Genomic_DNA"/>
</dbReference>
<reference evidence="2 3" key="1">
    <citation type="submission" date="2020-04" db="EMBL/GenBank/DDBJ databases">
        <title>Chryseobacterium sp. RJ-7-14 sp. nov., isolated from Jeju soil.</title>
        <authorList>
            <person name="Dahal R.H."/>
            <person name="Chaudhary D.K."/>
        </authorList>
    </citation>
    <scope>NUCLEOTIDE SEQUENCE [LARGE SCALE GENOMIC DNA]</scope>
    <source>
        <strain evidence="2 3">RJ-7-14</strain>
    </source>
</reference>
<name>A0A7Y0A828_9FLAO</name>
<keyword evidence="1" id="KW-0732">Signal</keyword>
<dbReference type="Proteomes" id="UP000552615">
    <property type="component" value="Unassembled WGS sequence"/>
</dbReference>
<dbReference type="Pfam" id="PF16266">
    <property type="entry name" value="DUF4919"/>
    <property type="match status" value="1"/>
</dbReference>
<feature type="signal peptide" evidence="1">
    <location>
        <begin position="1"/>
        <end position="20"/>
    </location>
</feature>
<accession>A0A7Y0A828</accession>
<dbReference type="AlphaFoldDB" id="A0A7Y0A828"/>
<dbReference type="InterPro" id="IPR032578">
    <property type="entry name" value="DUF4919"/>
</dbReference>
<keyword evidence="3" id="KW-1185">Reference proteome</keyword>
<sequence>MQIKKIITVLILLVFGVSFAQINVEEIEKNAVENPQEYFYKYLEIFKQDPSKLNQQELNQMYYGSRFVKSEYNIKDYNDDYEKIWKIASRKGLSKAKAEKILTAAEAAYNKNPLNMEILVSMVNIYLATGEKTKAERCILQNNTIIKIIDESGTGRSENSPICVITAGDMMTFAKPLMMRGRDFKQKDLKTDKSSILTQYSNGGASLFVKCIGCFNF</sequence>
<dbReference type="RefSeq" id="WP_169231763.1">
    <property type="nucleotide sequence ID" value="NZ_JABBGF010000002.1"/>
</dbReference>
<evidence type="ECO:0000313" key="2">
    <source>
        <dbReference type="EMBL" id="NML58427.1"/>
    </source>
</evidence>
<comment type="caution">
    <text evidence="2">The sequence shown here is derived from an EMBL/GenBank/DDBJ whole genome shotgun (WGS) entry which is preliminary data.</text>
</comment>
<organism evidence="2 3">
    <name type="scientific">Chryseobacterium cheonjiense</name>
    <dbReference type="NCBI Taxonomy" id="2728845"/>
    <lineage>
        <taxon>Bacteria</taxon>
        <taxon>Pseudomonadati</taxon>
        <taxon>Bacteroidota</taxon>
        <taxon>Flavobacteriia</taxon>
        <taxon>Flavobacteriales</taxon>
        <taxon>Weeksellaceae</taxon>
        <taxon>Chryseobacterium group</taxon>
        <taxon>Chryseobacterium</taxon>
    </lineage>
</organism>
<feature type="chain" id="PRO_5031189622" evidence="1">
    <location>
        <begin position="21"/>
        <end position="217"/>
    </location>
</feature>
<gene>
    <name evidence="2" type="ORF">HHL20_13850</name>
</gene>